<evidence type="ECO:0000313" key="7">
    <source>
        <dbReference type="EMBL" id="KAK3903629.1"/>
    </source>
</evidence>
<keyword evidence="1" id="KW-0479">Metal-binding</keyword>
<dbReference type="SUPFAM" id="SSF82199">
    <property type="entry name" value="SET domain"/>
    <property type="match status" value="1"/>
</dbReference>
<dbReference type="GO" id="GO:0008270">
    <property type="term" value="F:zinc ion binding"/>
    <property type="evidence" value="ECO:0007669"/>
    <property type="project" value="UniProtKB-KW"/>
</dbReference>
<dbReference type="InterPro" id="IPR053185">
    <property type="entry name" value="SET_domain_protein"/>
</dbReference>
<proteinExistence type="predicted"/>
<dbReference type="SMART" id="SM00317">
    <property type="entry name" value="SET"/>
    <property type="match status" value="1"/>
</dbReference>
<dbReference type="SUPFAM" id="SSF144232">
    <property type="entry name" value="HIT/MYND zinc finger-like"/>
    <property type="match status" value="1"/>
</dbReference>
<reference evidence="7" key="2">
    <citation type="submission" date="2023-05" db="EMBL/GenBank/DDBJ databases">
        <authorList>
            <consortium name="Lawrence Berkeley National Laboratory"/>
            <person name="Steindorff A."/>
            <person name="Hensen N."/>
            <person name="Bonometti L."/>
            <person name="Westerberg I."/>
            <person name="Brannstrom I.O."/>
            <person name="Guillou S."/>
            <person name="Cros-Aarteil S."/>
            <person name="Calhoun S."/>
            <person name="Haridas S."/>
            <person name="Kuo A."/>
            <person name="Mondo S."/>
            <person name="Pangilinan J."/>
            <person name="Riley R."/>
            <person name="Labutti K."/>
            <person name="Andreopoulos B."/>
            <person name="Lipzen A."/>
            <person name="Chen C."/>
            <person name="Yanf M."/>
            <person name="Daum C."/>
            <person name="Ng V."/>
            <person name="Clum A."/>
            <person name="Ohm R."/>
            <person name="Martin F."/>
            <person name="Silar P."/>
            <person name="Natvig D."/>
            <person name="Lalanne C."/>
            <person name="Gautier V."/>
            <person name="Ament-Velasquez S.L."/>
            <person name="Kruys A."/>
            <person name="Hutchinson M.I."/>
            <person name="Powell A.J."/>
            <person name="Barry K."/>
            <person name="Miller A.N."/>
            <person name="Grigoriev I.V."/>
            <person name="Debuchy R."/>
            <person name="Gladieux P."/>
            <person name="Thoren M.H."/>
            <person name="Johannesson H."/>
        </authorList>
    </citation>
    <scope>NUCLEOTIDE SEQUENCE</scope>
    <source>
        <strain evidence="7">CBS 103.79</strain>
    </source>
</reference>
<keyword evidence="8" id="KW-1185">Reference proteome</keyword>
<sequence>MSAMDAGKVYVLQEVDGKGLGAVAITKIAKGTRILSESPLLRVPREVPSKDEWDTALSKEIAALGDDQRQAFFSLYDAFEDEATREHGIVRTNALPNARHTWNKDLQRLNIHAIRDIDKGEEITTMYIAERANRAARQLVLQRDFRFTCACQLCSLPEPQRCLSDARLDEMLRLDGSVNDHRQLVTSPLQCLHDARELLSLCEEELEGIDDGTVACAYYDAFEIAIFNSDVARAAVLIGRAATARAVLEGEDSPAVREYREIGDVPSGLSAEEFSAWLWRETDPAPTQTSPQAADQYADFRNDAMFPCFDELPGENDLDLDFYESTNGVSYRPSMHWCFIAEIVEIERFMRFRLVVEDKARNQIPVAFYTSHRGGELDPLCLEKGYTVAVLYGEQHGFLDMSVGIRHENPASLKIFRVSLEGLLSLSDRVQQYATVVEGARTCQACGRTAETLKMCARCTFFWYCDKECQTRAWKEKGHKGDCKLLKDPDLQGLLRLPQDGFRQVHEFSGR</sequence>
<keyword evidence="2 4" id="KW-0863">Zinc-finger</keyword>
<dbReference type="Proteomes" id="UP001303889">
    <property type="component" value="Unassembled WGS sequence"/>
</dbReference>
<evidence type="ECO:0000256" key="3">
    <source>
        <dbReference type="ARBA" id="ARBA00022833"/>
    </source>
</evidence>
<accession>A0AAN6MNT0</accession>
<keyword evidence="3" id="KW-0862">Zinc</keyword>
<evidence type="ECO:0000256" key="4">
    <source>
        <dbReference type="PROSITE-ProRule" id="PRU00134"/>
    </source>
</evidence>
<evidence type="ECO:0000256" key="1">
    <source>
        <dbReference type="ARBA" id="ARBA00022723"/>
    </source>
</evidence>
<dbReference type="PANTHER" id="PTHR47332:SF2">
    <property type="entry name" value="SET-6"/>
    <property type="match status" value="1"/>
</dbReference>
<gene>
    <name evidence="7" type="ORF">C8A05DRAFT_43156</name>
</gene>
<dbReference type="Gene3D" id="2.170.270.10">
    <property type="entry name" value="SET domain"/>
    <property type="match status" value="1"/>
</dbReference>
<dbReference type="PROSITE" id="PS50865">
    <property type="entry name" value="ZF_MYND_2"/>
    <property type="match status" value="1"/>
</dbReference>
<reference evidence="7" key="1">
    <citation type="journal article" date="2023" name="Mol. Phylogenet. Evol.">
        <title>Genome-scale phylogeny and comparative genomics of the fungal order Sordariales.</title>
        <authorList>
            <person name="Hensen N."/>
            <person name="Bonometti L."/>
            <person name="Westerberg I."/>
            <person name="Brannstrom I.O."/>
            <person name="Guillou S."/>
            <person name="Cros-Aarteil S."/>
            <person name="Calhoun S."/>
            <person name="Haridas S."/>
            <person name="Kuo A."/>
            <person name="Mondo S."/>
            <person name="Pangilinan J."/>
            <person name="Riley R."/>
            <person name="LaButti K."/>
            <person name="Andreopoulos B."/>
            <person name="Lipzen A."/>
            <person name="Chen C."/>
            <person name="Yan M."/>
            <person name="Daum C."/>
            <person name="Ng V."/>
            <person name="Clum A."/>
            <person name="Steindorff A."/>
            <person name="Ohm R.A."/>
            <person name="Martin F."/>
            <person name="Silar P."/>
            <person name="Natvig D.O."/>
            <person name="Lalanne C."/>
            <person name="Gautier V."/>
            <person name="Ament-Velasquez S.L."/>
            <person name="Kruys A."/>
            <person name="Hutchinson M.I."/>
            <person name="Powell A.J."/>
            <person name="Barry K."/>
            <person name="Miller A.N."/>
            <person name="Grigoriev I.V."/>
            <person name="Debuchy R."/>
            <person name="Gladieux P."/>
            <person name="Hiltunen Thoren M."/>
            <person name="Johannesson H."/>
        </authorList>
    </citation>
    <scope>NUCLEOTIDE SEQUENCE</scope>
    <source>
        <strain evidence="7">CBS 103.79</strain>
    </source>
</reference>
<comment type="caution">
    <text evidence="7">The sequence shown here is derived from an EMBL/GenBank/DDBJ whole genome shotgun (WGS) entry which is preliminary data.</text>
</comment>
<organism evidence="7 8">
    <name type="scientific">Staphylotrichum tortipilum</name>
    <dbReference type="NCBI Taxonomy" id="2831512"/>
    <lineage>
        <taxon>Eukaryota</taxon>
        <taxon>Fungi</taxon>
        <taxon>Dikarya</taxon>
        <taxon>Ascomycota</taxon>
        <taxon>Pezizomycotina</taxon>
        <taxon>Sordariomycetes</taxon>
        <taxon>Sordariomycetidae</taxon>
        <taxon>Sordariales</taxon>
        <taxon>Chaetomiaceae</taxon>
        <taxon>Staphylotrichum</taxon>
    </lineage>
</organism>
<evidence type="ECO:0000256" key="2">
    <source>
        <dbReference type="ARBA" id="ARBA00022771"/>
    </source>
</evidence>
<evidence type="ECO:0000259" key="6">
    <source>
        <dbReference type="PROSITE" id="PS50865"/>
    </source>
</evidence>
<name>A0AAN6MNT0_9PEZI</name>
<feature type="domain" description="MYND-type" evidence="6">
    <location>
        <begin position="443"/>
        <end position="483"/>
    </location>
</feature>
<dbReference type="InterPro" id="IPR046341">
    <property type="entry name" value="SET_dom_sf"/>
</dbReference>
<dbReference type="InterPro" id="IPR002893">
    <property type="entry name" value="Znf_MYND"/>
</dbReference>
<dbReference type="Gene3D" id="6.10.140.2220">
    <property type="match status" value="1"/>
</dbReference>
<dbReference type="EMBL" id="MU855437">
    <property type="protein sequence ID" value="KAK3903629.1"/>
    <property type="molecule type" value="Genomic_DNA"/>
</dbReference>
<dbReference type="CDD" id="cd20071">
    <property type="entry name" value="SET_SMYD"/>
    <property type="match status" value="1"/>
</dbReference>
<feature type="domain" description="SET" evidence="5">
    <location>
        <begin position="7"/>
        <end position="128"/>
    </location>
</feature>
<dbReference type="PROSITE" id="PS01360">
    <property type="entry name" value="ZF_MYND_1"/>
    <property type="match status" value="1"/>
</dbReference>
<evidence type="ECO:0000313" key="8">
    <source>
        <dbReference type="Proteomes" id="UP001303889"/>
    </source>
</evidence>
<dbReference type="InterPro" id="IPR001214">
    <property type="entry name" value="SET_dom"/>
</dbReference>
<dbReference type="Pfam" id="PF01753">
    <property type="entry name" value="zf-MYND"/>
    <property type="match status" value="1"/>
</dbReference>
<evidence type="ECO:0008006" key="9">
    <source>
        <dbReference type="Google" id="ProtNLM"/>
    </source>
</evidence>
<dbReference type="PANTHER" id="PTHR47332">
    <property type="entry name" value="SET DOMAIN-CONTAINING PROTEIN 5"/>
    <property type="match status" value="1"/>
</dbReference>
<dbReference type="Pfam" id="PF00856">
    <property type="entry name" value="SET"/>
    <property type="match status" value="1"/>
</dbReference>
<evidence type="ECO:0000259" key="5">
    <source>
        <dbReference type="PROSITE" id="PS50280"/>
    </source>
</evidence>
<dbReference type="AlphaFoldDB" id="A0AAN6MNT0"/>
<protein>
    <recommendedName>
        <fullName evidence="9">MYND-type zinc finger protein samB</fullName>
    </recommendedName>
</protein>
<dbReference type="PROSITE" id="PS50280">
    <property type="entry name" value="SET"/>
    <property type="match status" value="1"/>
</dbReference>